<dbReference type="InterPro" id="IPR039426">
    <property type="entry name" value="TonB-dep_rcpt-like"/>
</dbReference>
<dbReference type="NCBIfam" id="TIGR04057">
    <property type="entry name" value="SusC_RagA_signa"/>
    <property type="match status" value="1"/>
</dbReference>
<dbReference type="EMBL" id="QOVM01000001">
    <property type="protein sequence ID" value="RXG24611.1"/>
    <property type="molecule type" value="Genomic_DNA"/>
</dbReference>
<evidence type="ECO:0000259" key="12">
    <source>
        <dbReference type="Pfam" id="PF07715"/>
    </source>
</evidence>
<dbReference type="SUPFAM" id="SSF49464">
    <property type="entry name" value="Carboxypeptidase regulatory domain-like"/>
    <property type="match status" value="1"/>
</dbReference>
<comment type="similarity">
    <text evidence="8 9">Belongs to the TonB-dependent receptor family.</text>
</comment>
<dbReference type="Gene3D" id="2.60.40.1120">
    <property type="entry name" value="Carboxypeptidase-like, regulatory domain"/>
    <property type="match status" value="1"/>
</dbReference>
<sequence>MVKRLLFSLLLSLIALSSYAQEKTVTGTVIGPDGIPLPGVNVIIKGTANRGTQTDFDGVYSLSAKPEETLVFSFVGFINQEKKVGTLSKVDIVLAESTESLDEVIVVAYGTTTRGEVTGSVSTVAGDAIENRPLTNVISALEGTASGVQIATSSGQPGSAPSIRIRGFGSVNSSQEPLYVVDGVIYSGSFASLNSNDIESFTVLKDAASTAIYGSQGANGVVVITTKKGKKGKDQISLEVSQGMATRSIPEYDRVNASQYYELMWEAYRNSLAFRNSNPLSTADANIKASQDIAGLLGYNPFNVSNDQIVLNDGSINPNASLKYPDDLSWQDALERTGIIQNLNFSYQGGTEKTDYFASLSYLDQSANVINSDFERITGRINLNSKLKDWFKTGFNITGATSASNQAVDGATSSSSFVNPFRFSRFIGPIYPVYLHDATTGEYILDDAGNRIYDTGDYTEIRPAGASPGRHAIQENLLNIDKDDRFAINARTYAEFYFLNDFTFTFNAGIDKNFYENESYDNKIVGDGAPDGRASRTTQTTTVITYNQLLNWNKSFGNHNITALLGHESLDYDLKYLYGFRQNQVVDGNTELINFATTVDLESFSREYGKEGYFSRLNYNYDNRYFVAGSYRRDGSSRFADDARWGNFYSYSGAWRMDQENFLKGQDWINFLKLRASYGQVGNDSNLSNASLSFYASQSLLGLGNNNAGEPGILISAPGNEFLEWETQKQTDLGLDFGFIDNRISGSFAYYKKVTDGLIFDVPLSVSSGLDSYPANIGNMFNRGLELDLNLALVRNENFNWNLNINASTIHNEFTELPQEEIINGTKKYVVGGSIFDYWLREYYGVDPADGSALYVFDPELGTATDADVRTVNGDLVTTNQNKALYNSTATALPDLFGSFTSTWNYKGIELRALFTYSIGGDTYDTNLAGLLHSGSYGSALSTRILDRWQQPGDITDIPRLDTDQRTAFEAASDRYLVSSTFLGLRQVSLSYQLPSELIDRIGLTNAKIYLNGENLHFWTSVDGLDVGQNFNGTTQNRFAPSRTISLGFNLSL</sequence>
<dbReference type="InterPro" id="IPR023996">
    <property type="entry name" value="TonB-dep_OMP_SusC/RagA"/>
</dbReference>
<dbReference type="Gene3D" id="2.40.170.20">
    <property type="entry name" value="TonB-dependent receptor, beta-barrel domain"/>
    <property type="match status" value="1"/>
</dbReference>
<dbReference type="OrthoDB" id="9768177at2"/>
<feature type="domain" description="TonB-dependent receptor-like beta-barrel" evidence="11">
    <location>
        <begin position="450"/>
        <end position="937"/>
    </location>
</feature>
<dbReference type="AlphaFoldDB" id="A0A4Q0PD49"/>
<reference evidence="13 14" key="1">
    <citation type="submission" date="2018-07" db="EMBL/GenBank/DDBJ databases">
        <title>Leeuwenhoekiella genomics.</title>
        <authorList>
            <person name="Tahon G."/>
            <person name="Willems A."/>
        </authorList>
    </citation>
    <scope>NUCLEOTIDE SEQUENCE [LARGE SCALE GENOMIC DNA]</scope>
    <source>
        <strain evidence="13 14">LMG 22550</strain>
    </source>
</reference>
<evidence type="ECO:0000256" key="5">
    <source>
        <dbReference type="ARBA" id="ARBA00023077"/>
    </source>
</evidence>
<evidence type="ECO:0000313" key="14">
    <source>
        <dbReference type="Proteomes" id="UP000289238"/>
    </source>
</evidence>
<dbReference type="InterPro" id="IPR008969">
    <property type="entry name" value="CarboxyPept-like_regulatory"/>
</dbReference>
<keyword evidence="4 8" id="KW-0812">Transmembrane</keyword>
<protein>
    <submittedName>
        <fullName evidence="13">TonB-linked SusC/RagA family outer membrane protein</fullName>
    </submittedName>
</protein>
<dbReference type="GO" id="GO:0009279">
    <property type="term" value="C:cell outer membrane"/>
    <property type="evidence" value="ECO:0007669"/>
    <property type="project" value="UniProtKB-SubCell"/>
</dbReference>
<name>A0A4Q0PD49_9FLAO</name>
<dbReference type="InterPro" id="IPR023997">
    <property type="entry name" value="TonB-dep_OMP_SusC/RagA_CS"/>
</dbReference>
<keyword evidence="6 8" id="KW-0472">Membrane</keyword>
<dbReference type="SUPFAM" id="SSF56935">
    <property type="entry name" value="Porins"/>
    <property type="match status" value="1"/>
</dbReference>
<proteinExistence type="inferred from homology"/>
<evidence type="ECO:0000256" key="1">
    <source>
        <dbReference type="ARBA" id="ARBA00004571"/>
    </source>
</evidence>
<evidence type="ECO:0000256" key="10">
    <source>
        <dbReference type="SAM" id="SignalP"/>
    </source>
</evidence>
<evidence type="ECO:0000256" key="8">
    <source>
        <dbReference type="PROSITE-ProRule" id="PRU01360"/>
    </source>
</evidence>
<keyword evidence="14" id="KW-1185">Reference proteome</keyword>
<dbReference type="Pfam" id="PF07715">
    <property type="entry name" value="Plug"/>
    <property type="match status" value="1"/>
</dbReference>
<feature type="chain" id="PRO_5020320200" evidence="10">
    <location>
        <begin position="21"/>
        <end position="1053"/>
    </location>
</feature>
<organism evidence="13 14">
    <name type="scientific">Leeuwenhoekiella aequorea</name>
    <dbReference type="NCBI Taxonomy" id="283736"/>
    <lineage>
        <taxon>Bacteria</taxon>
        <taxon>Pseudomonadati</taxon>
        <taxon>Bacteroidota</taxon>
        <taxon>Flavobacteriia</taxon>
        <taxon>Flavobacteriales</taxon>
        <taxon>Flavobacteriaceae</taxon>
        <taxon>Leeuwenhoekiella</taxon>
    </lineage>
</organism>
<dbReference type="RefSeq" id="WP_128756339.1">
    <property type="nucleotide sequence ID" value="NZ_QOVM01000001.1"/>
</dbReference>
<dbReference type="InterPro" id="IPR000531">
    <property type="entry name" value="Beta-barrel_TonB"/>
</dbReference>
<dbReference type="InterPro" id="IPR012910">
    <property type="entry name" value="Plug_dom"/>
</dbReference>
<dbReference type="InterPro" id="IPR037066">
    <property type="entry name" value="Plug_dom_sf"/>
</dbReference>
<feature type="signal peptide" evidence="10">
    <location>
        <begin position="1"/>
        <end position="20"/>
    </location>
</feature>
<dbReference type="Proteomes" id="UP000289238">
    <property type="component" value="Unassembled WGS sequence"/>
</dbReference>
<dbReference type="NCBIfam" id="TIGR04056">
    <property type="entry name" value="OMP_RagA_SusC"/>
    <property type="match status" value="1"/>
</dbReference>
<evidence type="ECO:0000313" key="13">
    <source>
        <dbReference type="EMBL" id="RXG24611.1"/>
    </source>
</evidence>
<evidence type="ECO:0000256" key="4">
    <source>
        <dbReference type="ARBA" id="ARBA00022692"/>
    </source>
</evidence>
<evidence type="ECO:0000256" key="7">
    <source>
        <dbReference type="ARBA" id="ARBA00023237"/>
    </source>
</evidence>
<gene>
    <name evidence="13" type="ORF">DSM00_401</name>
</gene>
<keyword evidence="3 8" id="KW-1134">Transmembrane beta strand</keyword>
<evidence type="ECO:0000259" key="11">
    <source>
        <dbReference type="Pfam" id="PF00593"/>
    </source>
</evidence>
<keyword evidence="7 8" id="KW-0998">Cell outer membrane</keyword>
<evidence type="ECO:0000256" key="6">
    <source>
        <dbReference type="ARBA" id="ARBA00023136"/>
    </source>
</evidence>
<dbReference type="Pfam" id="PF13715">
    <property type="entry name" value="CarbopepD_reg_2"/>
    <property type="match status" value="1"/>
</dbReference>
<evidence type="ECO:0000256" key="9">
    <source>
        <dbReference type="RuleBase" id="RU003357"/>
    </source>
</evidence>
<dbReference type="Gene3D" id="2.170.130.10">
    <property type="entry name" value="TonB-dependent receptor, plug domain"/>
    <property type="match status" value="1"/>
</dbReference>
<evidence type="ECO:0000256" key="2">
    <source>
        <dbReference type="ARBA" id="ARBA00022448"/>
    </source>
</evidence>
<dbReference type="InterPro" id="IPR036942">
    <property type="entry name" value="Beta-barrel_TonB_sf"/>
</dbReference>
<feature type="domain" description="TonB-dependent receptor plug" evidence="12">
    <location>
        <begin position="116"/>
        <end position="221"/>
    </location>
</feature>
<comment type="subcellular location">
    <subcellularLocation>
        <location evidence="1 8">Cell outer membrane</location>
        <topology evidence="1 8">Multi-pass membrane protein</topology>
    </subcellularLocation>
</comment>
<comment type="caution">
    <text evidence="13">The sequence shown here is derived from an EMBL/GenBank/DDBJ whole genome shotgun (WGS) entry which is preliminary data.</text>
</comment>
<dbReference type="PROSITE" id="PS52016">
    <property type="entry name" value="TONB_DEPENDENT_REC_3"/>
    <property type="match status" value="1"/>
</dbReference>
<accession>A0A4Q0PD49</accession>
<dbReference type="Pfam" id="PF00593">
    <property type="entry name" value="TonB_dep_Rec_b-barrel"/>
    <property type="match status" value="1"/>
</dbReference>
<keyword evidence="2 8" id="KW-0813">Transport</keyword>
<evidence type="ECO:0000256" key="3">
    <source>
        <dbReference type="ARBA" id="ARBA00022452"/>
    </source>
</evidence>
<keyword evidence="10" id="KW-0732">Signal</keyword>
<keyword evidence="5 9" id="KW-0798">TonB box</keyword>